<dbReference type="Gene3D" id="2.60.40.1530">
    <property type="entry name" value="ntegrin, alpha v. Chain A, domain 4"/>
    <property type="match status" value="1"/>
</dbReference>
<protein>
    <submittedName>
        <fullName evidence="7">Integrin_alpha2 domain-containing protein</fullName>
    </submittedName>
</protein>
<dbReference type="GO" id="GO:0008305">
    <property type="term" value="C:integrin complex"/>
    <property type="evidence" value="ECO:0007669"/>
    <property type="project" value="TreeGrafter"/>
</dbReference>
<keyword evidence="2" id="KW-0401">Integrin</keyword>
<proteinExistence type="predicted"/>
<evidence type="ECO:0000256" key="4">
    <source>
        <dbReference type="ARBA" id="ARBA00023180"/>
    </source>
</evidence>
<dbReference type="GO" id="GO:0005178">
    <property type="term" value="F:integrin binding"/>
    <property type="evidence" value="ECO:0007669"/>
    <property type="project" value="TreeGrafter"/>
</dbReference>
<dbReference type="GO" id="GO:0007229">
    <property type="term" value="P:integrin-mediated signaling pathway"/>
    <property type="evidence" value="ECO:0007669"/>
    <property type="project" value="UniProtKB-KW"/>
</dbReference>
<dbReference type="WBParaSite" id="SBAD_0000416801-mRNA-1">
    <property type="protein sequence ID" value="SBAD_0000416801-mRNA-1"/>
    <property type="gene ID" value="SBAD_0000416801"/>
</dbReference>
<dbReference type="GO" id="GO:0009897">
    <property type="term" value="C:external side of plasma membrane"/>
    <property type="evidence" value="ECO:0007669"/>
    <property type="project" value="TreeGrafter"/>
</dbReference>
<reference evidence="7" key="1">
    <citation type="submission" date="2016-06" db="UniProtKB">
        <authorList>
            <consortium name="WormBaseParasite"/>
        </authorList>
    </citation>
    <scope>IDENTIFICATION</scope>
</reference>
<organism evidence="7">
    <name type="scientific">Soboliphyme baturini</name>
    <dbReference type="NCBI Taxonomy" id="241478"/>
    <lineage>
        <taxon>Eukaryota</taxon>
        <taxon>Metazoa</taxon>
        <taxon>Ecdysozoa</taxon>
        <taxon>Nematoda</taxon>
        <taxon>Enoplea</taxon>
        <taxon>Dorylaimia</taxon>
        <taxon>Dioctophymatida</taxon>
        <taxon>Dioctophymatoidea</taxon>
        <taxon>Soboliphymatidae</taxon>
        <taxon>Soboliphyme</taxon>
    </lineage>
</organism>
<comment type="subcellular location">
    <subcellularLocation>
        <location evidence="1">Membrane</location>
        <topology evidence="1">Single-pass type I membrane protein</topology>
    </subcellularLocation>
</comment>
<keyword evidence="3" id="KW-0472">Membrane</keyword>
<dbReference type="GO" id="GO:0033627">
    <property type="term" value="P:cell adhesion mediated by integrin"/>
    <property type="evidence" value="ECO:0007669"/>
    <property type="project" value="TreeGrafter"/>
</dbReference>
<accession>A0A183IK46</accession>
<sequence>LIFKLKFKLSRGRSASISGPLLFVSTANGTSIEKSNDNNVCTVKARVIKRAELDIVGISDPALVYFGGEVRGESAMEYEEDVGPQVQLTYLVRNNGPWGVGNVTVLIDFPFEVNSPFAHGKWALYLMSTPAIEIPIPGSTEMERRNCYIDYLNERVDPLNLRVGYSPVHQPEERFKRQAGGRETSESSSNKQSSSFEPYQGRQARALRIRPEEVQFSGETYSRVVISCNKNLKERTAKCFVIRCLIDYLESNMTASIRIRSRLWNSTFVEDYRDVDHVLIKSRATVEIDKKQGIEESNYTDNEAEVNYLNYFEIC</sequence>
<evidence type="ECO:0000256" key="1">
    <source>
        <dbReference type="ARBA" id="ARBA00004479"/>
    </source>
</evidence>
<dbReference type="InterPro" id="IPR032695">
    <property type="entry name" value="Integrin_dom_sf"/>
</dbReference>
<name>A0A183IK46_9BILA</name>
<feature type="region of interest" description="Disordered" evidence="5">
    <location>
        <begin position="172"/>
        <end position="201"/>
    </location>
</feature>
<evidence type="ECO:0000256" key="2">
    <source>
        <dbReference type="ARBA" id="ARBA00023037"/>
    </source>
</evidence>
<evidence type="ECO:0000313" key="7">
    <source>
        <dbReference type="WBParaSite" id="SBAD_0000416801-mRNA-1"/>
    </source>
</evidence>
<dbReference type="InterPro" id="IPR048286">
    <property type="entry name" value="Integrin_alpha_Ig-like_3"/>
</dbReference>
<dbReference type="PANTHER" id="PTHR23220:SF122">
    <property type="entry name" value="INTEGRIN ALPHA-PS1"/>
    <property type="match status" value="1"/>
</dbReference>
<evidence type="ECO:0000256" key="5">
    <source>
        <dbReference type="SAM" id="MobiDB-lite"/>
    </source>
</evidence>
<dbReference type="SUPFAM" id="SSF69179">
    <property type="entry name" value="Integrin domains"/>
    <property type="match status" value="1"/>
</dbReference>
<evidence type="ECO:0000259" key="6">
    <source>
        <dbReference type="Pfam" id="PF20806"/>
    </source>
</evidence>
<feature type="compositionally biased region" description="Low complexity" evidence="5">
    <location>
        <begin position="186"/>
        <end position="195"/>
    </location>
</feature>
<evidence type="ECO:0000256" key="3">
    <source>
        <dbReference type="ARBA" id="ARBA00023136"/>
    </source>
</evidence>
<dbReference type="Pfam" id="PF20806">
    <property type="entry name" value="Integrin_A_Ig_3"/>
    <property type="match status" value="1"/>
</dbReference>
<keyword evidence="4" id="KW-0325">Glycoprotein</keyword>
<dbReference type="PANTHER" id="PTHR23220">
    <property type="entry name" value="INTEGRIN ALPHA"/>
    <property type="match status" value="1"/>
</dbReference>
<feature type="domain" description="Integrin alpha third immunoglobulin-like" evidence="6">
    <location>
        <begin position="54"/>
        <end position="307"/>
    </location>
</feature>
<dbReference type="GO" id="GO:0098609">
    <property type="term" value="P:cell-cell adhesion"/>
    <property type="evidence" value="ECO:0007669"/>
    <property type="project" value="TreeGrafter"/>
</dbReference>
<dbReference type="AlphaFoldDB" id="A0A183IK46"/>
<dbReference type="GO" id="GO:0007160">
    <property type="term" value="P:cell-matrix adhesion"/>
    <property type="evidence" value="ECO:0007669"/>
    <property type="project" value="TreeGrafter"/>
</dbReference>